<dbReference type="RefSeq" id="XP_062693622.1">
    <property type="nucleotide sequence ID" value="XM_062840692.1"/>
</dbReference>
<dbReference type="SMART" id="SM00220">
    <property type="entry name" value="S_TKc"/>
    <property type="match status" value="1"/>
</dbReference>
<dbReference type="GO" id="GO:0050684">
    <property type="term" value="P:regulation of mRNA processing"/>
    <property type="evidence" value="ECO:0007669"/>
    <property type="project" value="TreeGrafter"/>
</dbReference>
<dbReference type="GO" id="GO:0004674">
    <property type="term" value="F:protein serine/threonine kinase activity"/>
    <property type="evidence" value="ECO:0007669"/>
    <property type="project" value="UniProtKB-KW"/>
</dbReference>
<dbReference type="InterPro" id="IPR008266">
    <property type="entry name" value="Tyr_kinase_AS"/>
</dbReference>
<dbReference type="Gene3D" id="3.30.200.20">
    <property type="entry name" value="Phosphorylase Kinase, domain 1"/>
    <property type="match status" value="1"/>
</dbReference>
<dbReference type="AlphaFoldDB" id="A0AAJ0I902"/>
<keyword evidence="18" id="KW-1185">Reference proteome</keyword>
<evidence type="ECO:0000256" key="4">
    <source>
        <dbReference type="ARBA" id="ARBA00013948"/>
    </source>
</evidence>
<organism evidence="17 18">
    <name type="scientific">Neurospora hispaniola</name>
    <dbReference type="NCBI Taxonomy" id="588809"/>
    <lineage>
        <taxon>Eukaryota</taxon>
        <taxon>Fungi</taxon>
        <taxon>Dikarya</taxon>
        <taxon>Ascomycota</taxon>
        <taxon>Pezizomycotina</taxon>
        <taxon>Sordariomycetes</taxon>
        <taxon>Sordariomycetidae</taxon>
        <taxon>Sordariales</taxon>
        <taxon>Sordariaceae</taxon>
        <taxon>Neurospora</taxon>
    </lineage>
</organism>
<comment type="function">
    <text evidence="1">Component of the EKC/KEOPS complex that is required for the formation of a threonylcarbamoyl group on adenosine at position 37 (t(6)A37) in tRNAs that read codons beginning with adenine. The complex is probably involved in the transfer of the threonylcarbamoyl moiety of threonylcarbamoyl-AMP (TC-AMP) to the N6 group of A37. BUD32 has ATPase activity in the context of the EKC/KEOPS complex and likely plays a supporting role to the catalytic subunit KAE1. The EKC/KEOPS complex also promotes both telomere uncapping and telomere elongation. The complex is required for efficient recruitment of transcriptional coactivators.</text>
</comment>
<gene>
    <name evidence="17" type="ORF">B0T23DRAFT_439551</name>
</gene>
<dbReference type="EMBL" id="JAULSX010000003">
    <property type="protein sequence ID" value="KAK3494193.1"/>
    <property type="molecule type" value="Genomic_DNA"/>
</dbReference>
<sequence length="566" mass="63740">MSFDVPSHFGGDEDFPYDVENDFWGFTEHLDDYKPGGLHPIILGDRLGDNGRFRVAHKLGHGGYGTVWLCQDTLSSPPKWRAVKVMSAKESRPNCAELRAMEAFGDINSSTIESDFHVSAPLEHFWIDGPNGRHLALVFVLCADTANGMFSIYGHNRALVKDLCFQLAKSLQLIHSRGLCHGDFRPENILVRLCDGVDCLSEESLLKSFNNGGKPDTVRIISLEDEKLINRASVPSVPEQIVSRATIGFHSGVCAASLAITDFGVSYSPLDPPQEGATGIPLDYASPEERFRQRELLGPSSDIWALGCCILNLALNFTPFAHIEEGDDDDVHAAKMEDLMGPMPEPFRAVYKEEHKQQPKWRCFNVDVANSDEIQDGELKPITEVPPIRPSIGVEEKNRMEAVVKAETSKKSECVMRPGQDKLMRRMMAETGFSLTKEEVEEMTKQWELWQQKSKDKKVGQQQLPFSEERRKGMNPDYDRYVRFTPDKNEVDELFDLLGSIFKWHPKDRATIEQVLNHPWFEGRNRHTAKVPSPVTTKKSVVDEAIGSVKSYLYVNVTSRWAQGLS</sequence>
<evidence type="ECO:0000256" key="3">
    <source>
        <dbReference type="ARBA" id="ARBA00012513"/>
    </source>
</evidence>
<evidence type="ECO:0000256" key="11">
    <source>
        <dbReference type="ARBA" id="ARBA00030980"/>
    </source>
</evidence>
<evidence type="ECO:0000313" key="18">
    <source>
        <dbReference type="Proteomes" id="UP001285908"/>
    </source>
</evidence>
<evidence type="ECO:0000256" key="9">
    <source>
        <dbReference type="ARBA" id="ARBA00022777"/>
    </source>
</evidence>
<dbReference type="InterPro" id="IPR000719">
    <property type="entry name" value="Prot_kinase_dom"/>
</dbReference>
<comment type="subunit">
    <text evidence="2">Component of the EKC/KEOPS complex composed of at least BUD32, CGI121, GON7, KAE1 and PCC1; the whole complex dimerizes.</text>
</comment>
<evidence type="ECO:0000256" key="12">
    <source>
        <dbReference type="ARBA" id="ARBA00033194"/>
    </source>
</evidence>
<evidence type="ECO:0000256" key="7">
    <source>
        <dbReference type="ARBA" id="ARBA00022679"/>
    </source>
</evidence>
<keyword evidence="6" id="KW-0723">Serine/threonine-protein kinase</keyword>
<dbReference type="PANTHER" id="PTHR47634">
    <property type="entry name" value="PROTEIN KINASE DOMAIN-CONTAINING PROTEIN-RELATED"/>
    <property type="match status" value="1"/>
</dbReference>
<dbReference type="PANTHER" id="PTHR47634:SF9">
    <property type="entry name" value="PROTEIN KINASE DOMAIN-CONTAINING PROTEIN-RELATED"/>
    <property type="match status" value="1"/>
</dbReference>
<dbReference type="Gene3D" id="1.10.510.10">
    <property type="entry name" value="Transferase(Phosphotransferase) domain 1"/>
    <property type="match status" value="1"/>
</dbReference>
<dbReference type="GeneID" id="87878314"/>
<proteinExistence type="predicted"/>
<evidence type="ECO:0000256" key="6">
    <source>
        <dbReference type="ARBA" id="ARBA00022527"/>
    </source>
</evidence>
<comment type="caution">
    <text evidence="17">The sequence shown here is derived from an EMBL/GenBank/DDBJ whole genome shotgun (WGS) entry which is preliminary data.</text>
</comment>
<evidence type="ECO:0000313" key="17">
    <source>
        <dbReference type="EMBL" id="KAK3494193.1"/>
    </source>
</evidence>
<dbReference type="InterPro" id="IPR011009">
    <property type="entry name" value="Kinase-like_dom_sf"/>
</dbReference>
<dbReference type="SUPFAM" id="SSF56112">
    <property type="entry name" value="Protein kinase-like (PK-like)"/>
    <property type="match status" value="1"/>
</dbReference>
<dbReference type="InterPro" id="IPR017441">
    <property type="entry name" value="Protein_kinase_ATP_BS"/>
</dbReference>
<evidence type="ECO:0000256" key="2">
    <source>
        <dbReference type="ARBA" id="ARBA00011534"/>
    </source>
</evidence>
<protein>
    <recommendedName>
        <fullName evidence="5">EKC/KEOPS complex subunit BUD32</fullName>
        <ecNumber evidence="3">2.7.11.1</ecNumber>
    </recommendedName>
    <alternativeName>
        <fullName evidence="11 12">Atypical Serine/threonine protein kinase BUD32</fullName>
    </alternativeName>
    <alternativeName>
        <fullName evidence="4">EKC/KEOPS complex subunit bud32</fullName>
    </alternativeName>
</protein>
<comment type="catalytic activity">
    <reaction evidence="13">
        <text>L-threonyl-[protein] + ATP = O-phospho-L-threonyl-[protein] + ADP + H(+)</text>
        <dbReference type="Rhea" id="RHEA:46608"/>
        <dbReference type="Rhea" id="RHEA-COMP:11060"/>
        <dbReference type="Rhea" id="RHEA-COMP:11605"/>
        <dbReference type="ChEBI" id="CHEBI:15378"/>
        <dbReference type="ChEBI" id="CHEBI:30013"/>
        <dbReference type="ChEBI" id="CHEBI:30616"/>
        <dbReference type="ChEBI" id="CHEBI:61977"/>
        <dbReference type="ChEBI" id="CHEBI:456216"/>
        <dbReference type="EC" id="2.7.11.1"/>
    </reaction>
</comment>
<keyword evidence="8 15" id="KW-0547">Nucleotide-binding</keyword>
<reference evidence="17 18" key="1">
    <citation type="journal article" date="2023" name="Mol. Phylogenet. Evol.">
        <title>Genome-scale phylogeny and comparative genomics of the fungal order Sordariales.</title>
        <authorList>
            <person name="Hensen N."/>
            <person name="Bonometti L."/>
            <person name="Westerberg I."/>
            <person name="Brannstrom I.O."/>
            <person name="Guillou S."/>
            <person name="Cros-Aarteil S."/>
            <person name="Calhoun S."/>
            <person name="Haridas S."/>
            <person name="Kuo A."/>
            <person name="Mondo S."/>
            <person name="Pangilinan J."/>
            <person name="Riley R."/>
            <person name="LaButti K."/>
            <person name="Andreopoulos B."/>
            <person name="Lipzen A."/>
            <person name="Chen C."/>
            <person name="Yan M."/>
            <person name="Daum C."/>
            <person name="Ng V."/>
            <person name="Clum A."/>
            <person name="Steindorff A."/>
            <person name="Ohm R.A."/>
            <person name="Martin F."/>
            <person name="Silar P."/>
            <person name="Natvig D.O."/>
            <person name="Lalanne C."/>
            <person name="Gautier V."/>
            <person name="Ament-Velasquez S.L."/>
            <person name="Kruys A."/>
            <person name="Hutchinson M.I."/>
            <person name="Powell A.J."/>
            <person name="Barry K."/>
            <person name="Miller A.N."/>
            <person name="Grigoriev I.V."/>
            <person name="Debuchy R."/>
            <person name="Gladieux P."/>
            <person name="Hiltunen Thoren M."/>
            <person name="Johannesson H."/>
        </authorList>
    </citation>
    <scope>NUCLEOTIDE SEQUENCE [LARGE SCALE GENOMIC DNA]</scope>
    <source>
        <strain evidence="17 18">FGSC 10403</strain>
    </source>
</reference>
<dbReference type="InterPro" id="IPR051334">
    <property type="entry name" value="SRPK"/>
</dbReference>
<dbReference type="PROSITE" id="PS00109">
    <property type="entry name" value="PROTEIN_KINASE_TYR"/>
    <property type="match status" value="1"/>
</dbReference>
<evidence type="ECO:0000256" key="13">
    <source>
        <dbReference type="ARBA" id="ARBA00047899"/>
    </source>
</evidence>
<evidence type="ECO:0000256" key="14">
    <source>
        <dbReference type="ARBA" id="ARBA00048679"/>
    </source>
</evidence>
<dbReference type="GO" id="GO:0000245">
    <property type="term" value="P:spliceosomal complex assembly"/>
    <property type="evidence" value="ECO:0007669"/>
    <property type="project" value="TreeGrafter"/>
</dbReference>
<evidence type="ECO:0000259" key="16">
    <source>
        <dbReference type="PROSITE" id="PS50011"/>
    </source>
</evidence>
<dbReference type="FunFam" id="3.30.200.20:FF:000968">
    <property type="entry name" value="Serine/threonine protein kinase-56"/>
    <property type="match status" value="1"/>
</dbReference>
<evidence type="ECO:0000256" key="5">
    <source>
        <dbReference type="ARBA" id="ARBA00019973"/>
    </source>
</evidence>
<accession>A0AAJ0I902</accession>
<keyword evidence="7" id="KW-0808">Transferase</keyword>
<dbReference type="GO" id="GO:0005634">
    <property type="term" value="C:nucleus"/>
    <property type="evidence" value="ECO:0007669"/>
    <property type="project" value="TreeGrafter"/>
</dbReference>
<feature type="domain" description="Protein kinase" evidence="16">
    <location>
        <begin position="53"/>
        <end position="521"/>
    </location>
</feature>
<dbReference type="GO" id="GO:0005737">
    <property type="term" value="C:cytoplasm"/>
    <property type="evidence" value="ECO:0007669"/>
    <property type="project" value="TreeGrafter"/>
</dbReference>
<dbReference type="Proteomes" id="UP001285908">
    <property type="component" value="Unassembled WGS sequence"/>
</dbReference>
<evidence type="ECO:0000256" key="8">
    <source>
        <dbReference type="ARBA" id="ARBA00022741"/>
    </source>
</evidence>
<dbReference type="GO" id="GO:0005524">
    <property type="term" value="F:ATP binding"/>
    <property type="evidence" value="ECO:0007669"/>
    <property type="project" value="UniProtKB-UniRule"/>
</dbReference>
<evidence type="ECO:0000256" key="10">
    <source>
        <dbReference type="ARBA" id="ARBA00022840"/>
    </source>
</evidence>
<keyword evidence="10 15" id="KW-0067">ATP-binding</keyword>
<evidence type="ECO:0000256" key="1">
    <source>
        <dbReference type="ARBA" id="ARBA00003747"/>
    </source>
</evidence>
<dbReference type="PROSITE" id="PS50011">
    <property type="entry name" value="PROTEIN_KINASE_DOM"/>
    <property type="match status" value="1"/>
</dbReference>
<dbReference type="PROSITE" id="PS00107">
    <property type="entry name" value="PROTEIN_KINASE_ATP"/>
    <property type="match status" value="1"/>
</dbReference>
<feature type="binding site" evidence="15">
    <location>
        <position position="84"/>
    </location>
    <ligand>
        <name>ATP</name>
        <dbReference type="ChEBI" id="CHEBI:30616"/>
    </ligand>
</feature>
<dbReference type="EC" id="2.7.11.1" evidence="3"/>
<evidence type="ECO:0000256" key="15">
    <source>
        <dbReference type="PROSITE-ProRule" id="PRU10141"/>
    </source>
</evidence>
<keyword evidence="9 17" id="KW-0418">Kinase</keyword>
<name>A0AAJ0I902_9PEZI</name>
<comment type="catalytic activity">
    <reaction evidence="14">
        <text>L-seryl-[protein] + ATP = O-phospho-L-seryl-[protein] + ADP + H(+)</text>
        <dbReference type="Rhea" id="RHEA:17989"/>
        <dbReference type="Rhea" id="RHEA-COMP:9863"/>
        <dbReference type="Rhea" id="RHEA-COMP:11604"/>
        <dbReference type="ChEBI" id="CHEBI:15378"/>
        <dbReference type="ChEBI" id="CHEBI:29999"/>
        <dbReference type="ChEBI" id="CHEBI:30616"/>
        <dbReference type="ChEBI" id="CHEBI:83421"/>
        <dbReference type="ChEBI" id="CHEBI:456216"/>
        <dbReference type="EC" id="2.7.11.1"/>
    </reaction>
</comment>